<dbReference type="InterPro" id="IPR008553">
    <property type="entry name" value="DUF835"/>
</dbReference>
<gene>
    <name evidence="2" type="ORF">RBI02_00830</name>
</gene>
<proteinExistence type="predicted"/>
<sequence length="160" mass="17657">MMFSRLAKSWGAKRNVDESTGIISPVELGDVLLSVSKWSPVLFVGRIPPKVLLSNLKVPTGKIKPLWLTTVETQSPHAVNPRHLYKIVAIIEREVATNKSRVIVDGIEYLIIENGLEPTLKFLGQVRDVTALHGSSLYVVASNALNEKEIALIRRVLGLP</sequence>
<keyword evidence="3" id="KW-1185">Reference proteome</keyword>
<dbReference type="EMBL" id="JAVDZE010000001">
    <property type="protein sequence ID" value="MDV3103103.1"/>
    <property type="molecule type" value="Genomic_DNA"/>
</dbReference>
<evidence type="ECO:0000313" key="3">
    <source>
        <dbReference type="Proteomes" id="UP001245683"/>
    </source>
</evidence>
<protein>
    <submittedName>
        <fullName evidence="2">DUF835 domain-containing protein</fullName>
    </submittedName>
</protein>
<evidence type="ECO:0000313" key="2">
    <source>
        <dbReference type="EMBL" id="MDV3103103.1"/>
    </source>
</evidence>
<comment type="caution">
    <text evidence="2">The sequence shown here is derived from an EMBL/GenBank/DDBJ whole genome shotgun (WGS) entry which is preliminary data.</text>
</comment>
<dbReference type="Pfam" id="PF05763">
    <property type="entry name" value="DUF835"/>
    <property type="match status" value="1"/>
</dbReference>
<reference evidence="2 3" key="1">
    <citation type="submission" date="2023-08" db="EMBL/GenBank/DDBJ databases">
        <title>Draft genome sequence of Thermococcus waiotapuensis WT1T, a thermophilic sulphur-dependent archaeon from order Thermococcales.</title>
        <authorList>
            <person name="Manners S.H."/>
            <person name="Carere C.R."/>
            <person name="Dhami M.K."/>
            <person name="Dobson R.C.J."/>
            <person name="Stott M.B."/>
        </authorList>
    </citation>
    <scope>NUCLEOTIDE SEQUENCE [LARGE SCALE GENOMIC DNA]</scope>
    <source>
        <strain evidence="2 3">WT1</strain>
    </source>
</reference>
<dbReference type="AlphaFoldDB" id="A0AAE4T2S3"/>
<evidence type="ECO:0000259" key="1">
    <source>
        <dbReference type="Pfam" id="PF05763"/>
    </source>
</evidence>
<organism evidence="2 3">
    <name type="scientific">Thermococcus waiotapuensis</name>
    <dbReference type="NCBI Taxonomy" id="90909"/>
    <lineage>
        <taxon>Archaea</taxon>
        <taxon>Methanobacteriati</taxon>
        <taxon>Methanobacteriota</taxon>
        <taxon>Thermococci</taxon>
        <taxon>Thermococcales</taxon>
        <taxon>Thermococcaceae</taxon>
        <taxon>Thermococcus</taxon>
    </lineage>
</organism>
<name>A0AAE4T2S3_9EURY</name>
<feature type="domain" description="DUF835" evidence="1">
    <location>
        <begin position="30"/>
        <end position="156"/>
    </location>
</feature>
<dbReference type="RefSeq" id="WP_315339527.1">
    <property type="nucleotide sequence ID" value="NZ_JAVDZE010000001.1"/>
</dbReference>
<dbReference type="Proteomes" id="UP001245683">
    <property type="component" value="Unassembled WGS sequence"/>
</dbReference>
<accession>A0AAE4T2S3</accession>